<accession>A0A7K1SYH1</accession>
<evidence type="ECO:0000313" key="2">
    <source>
        <dbReference type="Proteomes" id="UP000462014"/>
    </source>
</evidence>
<keyword evidence="2" id="KW-1185">Reference proteome</keyword>
<dbReference type="EMBL" id="WPIK01000010">
    <property type="protein sequence ID" value="MVN22307.1"/>
    <property type="molecule type" value="Genomic_DNA"/>
</dbReference>
<name>A0A7K1SYH1_9SPHI</name>
<dbReference type="Proteomes" id="UP000462014">
    <property type="component" value="Unassembled WGS sequence"/>
</dbReference>
<organism evidence="1 2">
    <name type="scientific">Mucilaginibacter arboris</name>
    <dbReference type="NCBI Taxonomy" id="2682090"/>
    <lineage>
        <taxon>Bacteria</taxon>
        <taxon>Pseudomonadati</taxon>
        <taxon>Bacteroidota</taxon>
        <taxon>Sphingobacteriia</taxon>
        <taxon>Sphingobacteriales</taxon>
        <taxon>Sphingobacteriaceae</taxon>
        <taxon>Mucilaginibacter</taxon>
    </lineage>
</organism>
<dbReference type="AlphaFoldDB" id="A0A7K1SYH1"/>
<reference evidence="1 2" key="1">
    <citation type="submission" date="2019-12" db="EMBL/GenBank/DDBJ databases">
        <title>Mucilaginibacter sp. HMF7410 genome sequencing and assembly.</title>
        <authorList>
            <person name="Kang H."/>
            <person name="Cha I."/>
            <person name="Kim H."/>
            <person name="Joh K."/>
        </authorList>
    </citation>
    <scope>NUCLEOTIDE SEQUENCE [LARGE SCALE GENOMIC DNA]</scope>
    <source>
        <strain evidence="1 2">HMF7410</strain>
    </source>
</reference>
<sequence>MENLLPPFSKYAFYNNKQVYYCPHCHTELHHRISRGWIVKYLFFWLPLKRYRCDKCFNFVYVKRERH</sequence>
<comment type="caution">
    <text evidence="1">The sequence shown here is derived from an EMBL/GenBank/DDBJ whole genome shotgun (WGS) entry which is preliminary data.</text>
</comment>
<gene>
    <name evidence="1" type="ORF">GO621_12260</name>
</gene>
<dbReference type="RefSeq" id="WP_157567429.1">
    <property type="nucleotide sequence ID" value="NZ_WPIK01000010.1"/>
</dbReference>
<evidence type="ECO:0000313" key="1">
    <source>
        <dbReference type="EMBL" id="MVN22307.1"/>
    </source>
</evidence>
<proteinExistence type="predicted"/>
<protein>
    <submittedName>
        <fullName evidence="1">Uncharacterized protein</fullName>
    </submittedName>
</protein>